<dbReference type="EMBL" id="CP044399">
    <property type="protein sequence ID" value="QFI39727.1"/>
    <property type="molecule type" value="Genomic_DNA"/>
</dbReference>
<accession>A0A5J6WP14</accession>
<gene>
    <name evidence="1" type="ORF">FR932_18885</name>
</gene>
<evidence type="ECO:0000313" key="2">
    <source>
        <dbReference type="Proteomes" id="UP000327424"/>
    </source>
</evidence>
<dbReference type="KEGG" id="mmaa:FR932_18885"/>
<proteinExistence type="predicted"/>
<dbReference type="RefSeq" id="WP_019440689.1">
    <property type="nucleotide sequence ID" value="NZ_ALOE01000010.1"/>
</dbReference>
<name>A0A5J6WP14_MORMI</name>
<keyword evidence="2" id="KW-1185">Reference proteome</keyword>
<dbReference type="Proteomes" id="UP000327424">
    <property type="component" value="Chromosome"/>
</dbReference>
<organism evidence="1 2">
    <name type="scientific">Moritella marina ATCC 15381</name>
    <dbReference type="NCBI Taxonomy" id="1202962"/>
    <lineage>
        <taxon>Bacteria</taxon>
        <taxon>Pseudomonadati</taxon>
        <taxon>Pseudomonadota</taxon>
        <taxon>Gammaproteobacteria</taxon>
        <taxon>Alteromonadales</taxon>
        <taxon>Moritellaceae</taxon>
        <taxon>Moritella</taxon>
    </lineage>
</organism>
<dbReference type="OrthoDB" id="5868676at2"/>
<reference evidence="1 2" key="1">
    <citation type="submission" date="2019-09" db="EMBL/GenBank/DDBJ databases">
        <title>Hybrid Assembly of the complete Genome of the Deep-Sea Bacterium Moritella marina from long Nanopore and Illumina reads.</title>
        <authorList>
            <person name="Magin S."/>
            <person name="Georgoulis A."/>
            <person name="Papadimitriou K."/>
            <person name="Iliakis G."/>
            <person name="Vorgias C.E."/>
        </authorList>
    </citation>
    <scope>NUCLEOTIDE SEQUENCE [LARGE SCALE GENOMIC DNA]</scope>
    <source>
        <strain evidence="1 2">MP-1</strain>
    </source>
</reference>
<evidence type="ECO:0000313" key="1">
    <source>
        <dbReference type="EMBL" id="QFI39727.1"/>
    </source>
</evidence>
<dbReference type="AlphaFoldDB" id="A0A5J6WP14"/>
<protein>
    <submittedName>
        <fullName evidence="1">Uncharacterized protein</fullName>
    </submittedName>
</protein>
<sequence length="161" mass="18139">MVILYFDVSSIMISNRYVANNPDVARAKDQWIRAGSNELLMRVRLDPESISTLTDFCRGSGVKMFPLGTLYSRKFLIAQGIEPCVLAQEVSIHRRMDDSSEIRRILSHVAAIGADDWIVIGDINPESLTPSFIENHIDSVFGEGVTPELVSKLYERMNHKI</sequence>